<dbReference type="CDD" id="cd01555">
    <property type="entry name" value="UdpNAET"/>
    <property type="match status" value="1"/>
</dbReference>
<accession>A0ABW5DVR6</accession>
<dbReference type="HAMAP" id="MF_00111">
    <property type="entry name" value="MurA"/>
    <property type="match status" value="1"/>
</dbReference>
<dbReference type="EC" id="2.5.1.7" evidence="12"/>
<feature type="binding site" evidence="12">
    <location>
        <position position="336"/>
    </location>
    <ligand>
        <name>UDP-N-acetyl-alpha-D-glucosamine</name>
        <dbReference type="ChEBI" id="CHEBI:57705"/>
    </ligand>
</feature>
<keyword evidence="9 12" id="KW-0961">Cell wall biogenesis/degradation</keyword>
<sequence length="429" mass="44629">MDKIRIRGGKTLNGTIEISGAKNAALPLMTAALLTEETLTLTNVPHLADITAMANLLAQHGTDVALDGGAADGGSAGRVLRLTTPTISSTTAPYDLVRKMRASALVLGPLVARCGEARVSLPGGCGIGARPVDLHIKAMEAMGAKVDLDAGYMIATAKGGLKGGRVVFPKVSVGATESALMAASLAKGETEIVNAAREPEVIDLGRCLIAMGAQIEGLGTDRILVQGKTSLHGAEHRIVADRIEAGTYAIAAAITGGDILLKGCSLDLLPAFIDKLREAGVSVEQEGEAIRVTRKGPLVGVDVMTEPYPGFPTDLQAQTMALMTVAEGASMVTETIFENRFMHVPELARMGANINIHGSSAMVRGVKGLRGAPVMATDLRASVSLVLAGLAAQGETLVQRVYHLDRGYERLEAKLAACGADIERVREAD</sequence>
<comment type="subcellular location">
    <subcellularLocation>
        <location evidence="1 12">Cytoplasm</location>
    </subcellularLocation>
</comment>
<evidence type="ECO:0000313" key="14">
    <source>
        <dbReference type="EMBL" id="MFD2264950.1"/>
    </source>
</evidence>
<evidence type="ECO:0000256" key="11">
    <source>
        <dbReference type="ARBA" id="ARBA00047527"/>
    </source>
</evidence>
<evidence type="ECO:0000256" key="2">
    <source>
        <dbReference type="ARBA" id="ARBA00004752"/>
    </source>
</evidence>
<dbReference type="NCBIfam" id="NF006873">
    <property type="entry name" value="PRK09369.1"/>
    <property type="match status" value="1"/>
</dbReference>
<keyword evidence="5 12" id="KW-0808">Transferase</keyword>
<evidence type="ECO:0000256" key="1">
    <source>
        <dbReference type="ARBA" id="ARBA00004496"/>
    </source>
</evidence>
<evidence type="ECO:0000256" key="9">
    <source>
        <dbReference type="ARBA" id="ARBA00023316"/>
    </source>
</evidence>
<comment type="pathway">
    <text evidence="2 12">Cell wall biogenesis; peptidoglycan biosynthesis.</text>
</comment>
<evidence type="ECO:0000256" key="3">
    <source>
        <dbReference type="ARBA" id="ARBA00022490"/>
    </source>
</evidence>
<feature type="binding site" evidence="12">
    <location>
        <position position="101"/>
    </location>
    <ligand>
        <name>UDP-N-acetyl-alpha-D-glucosamine</name>
        <dbReference type="ChEBI" id="CHEBI:57705"/>
    </ligand>
</feature>
<evidence type="ECO:0000256" key="12">
    <source>
        <dbReference type="HAMAP-Rule" id="MF_00111"/>
    </source>
</evidence>
<dbReference type="PANTHER" id="PTHR43783:SF1">
    <property type="entry name" value="UDP-N-ACETYLGLUCOSAMINE 1-CARBOXYVINYLTRANSFERASE"/>
    <property type="match status" value="1"/>
</dbReference>
<dbReference type="EMBL" id="JBHUIP010000014">
    <property type="protein sequence ID" value="MFD2264950.1"/>
    <property type="molecule type" value="Genomic_DNA"/>
</dbReference>
<evidence type="ECO:0000256" key="7">
    <source>
        <dbReference type="ARBA" id="ARBA00022984"/>
    </source>
</evidence>
<protein>
    <recommendedName>
        <fullName evidence="12">UDP-N-acetylglucosamine 1-carboxyvinyltransferase</fullName>
        <ecNumber evidence="12">2.5.1.7</ecNumber>
    </recommendedName>
    <alternativeName>
        <fullName evidence="12">Enoylpyruvate transferase</fullName>
    </alternativeName>
    <alternativeName>
        <fullName evidence="12">UDP-N-acetylglucosamine enolpyruvyl transferase</fullName>
        <shortName evidence="12">EPT</shortName>
    </alternativeName>
</protein>
<comment type="function">
    <text evidence="12">Cell wall formation. Adds enolpyruvyl to UDP-N-acetylglucosamine.</text>
</comment>
<name>A0ABW5DVR6_9PROT</name>
<evidence type="ECO:0000256" key="10">
    <source>
        <dbReference type="ARBA" id="ARBA00038367"/>
    </source>
</evidence>
<dbReference type="InterPro" id="IPR050068">
    <property type="entry name" value="MurA_subfamily"/>
</dbReference>
<keyword evidence="4 12" id="KW-0132">Cell division</keyword>
<feature type="domain" description="Enolpyruvate transferase" evidence="13">
    <location>
        <begin position="7"/>
        <end position="415"/>
    </location>
</feature>
<organism evidence="14 15">
    <name type="scientific">Lacibacterium aquatile</name>
    <dbReference type="NCBI Taxonomy" id="1168082"/>
    <lineage>
        <taxon>Bacteria</taxon>
        <taxon>Pseudomonadati</taxon>
        <taxon>Pseudomonadota</taxon>
        <taxon>Alphaproteobacteria</taxon>
        <taxon>Rhodospirillales</taxon>
        <taxon>Rhodospirillaceae</taxon>
    </lineage>
</organism>
<feature type="binding site" evidence="12">
    <location>
        <begin position="22"/>
        <end position="23"/>
    </location>
    <ligand>
        <name>phosphoenolpyruvate</name>
        <dbReference type="ChEBI" id="CHEBI:58702"/>
    </ligand>
</feature>
<keyword evidence="3 12" id="KW-0963">Cytoplasm</keyword>
<evidence type="ECO:0000259" key="13">
    <source>
        <dbReference type="Pfam" id="PF00275"/>
    </source>
</evidence>
<evidence type="ECO:0000256" key="8">
    <source>
        <dbReference type="ARBA" id="ARBA00023306"/>
    </source>
</evidence>
<dbReference type="InterPro" id="IPR005750">
    <property type="entry name" value="UDP_GlcNAc_COvinyl_MurA"/>
</dbReference>
<feature type="modified residue" description="2-(S-cysteinyl)pyruvic acid O-phosphothioketal" evidence="12">
    <location>
        <position position="125"/>
    </location>
</feature>
<comment type="catalytic activity">
    <reaction evidence="11 12">
        <text>phosphoenolpyruvate + UDP-N-acetyl-alpha-D-glucosamine = UDP-N-acetyl-3-O-(1-carboxyvinyl)-alpha-D-glucosamine + phosphate</text>
        <dbReference type="Rhea" id="RHEA:18681"/>
        <dbReference type="ChEBI" id="CHEBI:43474"/>
        <dbReference type="ChEBI" id="CHEBI:57705"/>
        <dbReference type="ChEBI" id="CHEBI:58702"/>
        <dbReference type="ChEBI" id="CHEBI:68483"/>
        <dbReference type="EC" id="2.5.1.7"/>
    </reaction>
</comment>
<keyword evidence="15" id="KW-1185">Reference proteome</keyword>
<evidence type="ECO:0000256" key="5">
    <source>
        <dbReference type="ARBA" id="ARBA00022679"/>
    </source>
</evidence>
<dbReference type="PANTHER" id="PTHR43783">
    <property type="entry name" value="UDP-N-ACETYLGLUCOSAMINE 1-CARBOXYVINYLTRANSFERASE"/>
    <property type="match status" value="1"/>
</dbReference>
<comment type="caution">
    <text evidence="14">The sequence shown here is derived from an EMBL/GenBank/DDBJ whole genome shotgun (WGS) entry which is preliminary data.</text>
</comment>
<dbReference type="Proteomes" id="UP001597295">
    <property type="component" value="Unassembled WGS sequence"/>
</dbReference>
<feature type="binding site" evidence="12">
    <location>
        <begin position="170"/>
        <end position="173"/>
    </location>
    <ligand>
        <name>UDP-N-acetyl-alpha-D-glucosamine</name>
        <dbReference type="ChEBI" id="CHEBI:57705"/>
    </ligand>
</feature>
<feature type="active site" description="Proton donor" evidence="12">
    <location>
        <position position="125"/>
    </location>
</feature>
<dbReference type="GO" id="GO:0008760">
    <property type="term" value="F:UDP-N-acetylglucosamine 1-carboxyvinyltransferase activity"/>
    <property type="evidence" value="ECO:0007669"/>
    <property type="project" value="UniProtKB-EC"/>
</dbReference>
<dbReference type="SUPFAM" id="SSF55205">
    <property type="entry name" value="EPT/RTPC-like"/>
    <property type="match status" value="1"/>
</dbReference>
<keyword evidence="7 12" id="KW-0573">Peptidoglycan synthesis</keyword>
<comment type="similarity">
    <text evidence="10 12">Belongs to the EPSP synthase family. MurA subfamily.</text>
</comment>
<dbReference type="RefSeq" id="WP_379878101.1">
    <property type="nucleotide sequence ID" value="NZ_JBHUIP010000014.1"/>
</dbReference>
<evidence type="ECO:0000256" key="4">
    <source>
        <dbReference type="ARBA" id="ARBA00022618"/>
    </source>
</evidence>
<dbReference type="InterPro" id="IPR013792">
    <property type="entry name" value="RNA3'P_cycl/enolpyr_Trfase_a/b"/>
</dbReference>
<keyword evidence="12" id="KW-0670">Pyruvate</keyword>
<dbReference type="InterPro" id="IPR001986">
    <property type="entry name" value="Enolpyruvate_Tfrase_dom"/>
</dbReference>
<evidence type="ECO:0000256" key="6">
    <source>
        <dbReference type="ARBA" id="ARBA00022960"/>
    </source>
</evidence>
<gene>
    <name evidence="12 14" type="primary">murA</name>
    <name evidence="14" type="ORF">ACFSM5_18740</name>
</gene>
<dbReference type="NCBIfam" id="TIGR01072">
    <property type="entry name" value="murA"/>
    <property type="match status" value="1"/>
</dbReference>
<keyword evidence="8 12" id="KW-0131">Cell cycle</keyword>
<dbReference type="Pfam" id="PF00275">
    <property type="entry name" value="EPSP_synthase"/>
    <property type="match status" value="1"/>
</dbReference>
<keyword evidence="6 12" id="KW-0133">Cell shape</keyword>
<feature type="binding site" evidence="12">
    <location>
        <begin position="130"/>
        <end position="134"/>
    </location>
    <ligand>
        <name>UDP-N-acetyl-alpha-D-glucosamine</name>
        <dbReference type="ChEBI" id="CHEBI:57705"/>
    </ligand>
</feature>
<dbReference type="Gene3D" id="3.65.10.10">
    <property type="entry name" value="Enolpyruvate transferase domain"/>
    <property type="match status" value="2"/>
</dbReference>
<dbReference type="InterPro" id="IPR036968">
    <property type="entry name" value="Enolpyruvate_Tfrase_sf"/>
</dbReference>
<reference evidence="15" key="1">
    <citation type="journal article" date="2019" name="Int. J. Syst. Evol. Microbiol.">
        <title>The Global Catalogue of Microorganisms (GCM) 10K type strain sequencing project: providing services to taxonomists for standard genome sequencing and annotation.</title>
        <authorList>
            <consortium name="The Broad Institute Genomics Platform"/>
            <consortium name="The Broad Institute Genome Sequencing Center for Infectious Disease"/>
            <person name="Wu L."/>
            <person name="Ma J."/>
        </authorList>
    </citation>
    <scope>NUCLEOTIDE SEQUENCE [LARGE SCALE GENOMIC DNA]</scope>
    <source>
        <strain evidence="15">CGMCC 1.19062</strain>
    </source>
</reference>
<evidence type="ECO:0000313" key="15">
    <source>
        <dbReference type="Proteomes" id="UP001597295"/>
    </source>
</evidence>
<proteinExistence type="inferred from homology"/>
<feature type="binding site" evidence="12">
    <location>
        <position position="314"/>
    </location>
    <ligand>
        <name>UDP-N-acetyl-alpha-D-glucosamine</name>
        <dbReference type="ChEBI" id="CHEBI:57705"/>
    </ligand>
</feature>